<organism evidence="1 2">
    <name type="scientific">Sulfurihydrogenibium yellowstonense SS-5</name>
    <dbReference type="NCBI Taxonomy" id="432331"/>
    <lineage>
        <taxon>Bacteria</taxon>
        <taxon>Pseudomonadati</taxon>
        <taxon>Aquificota</taxon>
        <taxon>Aquificia</taxon>
        <taxon>Aquificales</taxon>
        <taxon>Hydrogenothermaceae</taxon>
        <taxon>Sulfurihydrogenibium</taxon>
    </lineage>
</organism>
<dbReference type="PANTHER" id="PTHR34235:SF3">
    <property type="entry name" value="SLR1203 PROTEIN"/>
    <property type="match status" value="1"/>
</dbReference>
<dbReference type="EMBL" id="ABZS01000160">
    <property type="protein sequence ID" value="EEP60044.1"/>
    <property type="molecule type" value="Genomic_DNA"/>
</dbReference>
<evidence type="ECO:0000313" key="2">
    <source>
        <dbReference type="Proteomes" id="UP000005540"/>
    </source>
</evidence>
<evidence type="ECO:0000313" key="1">
    <source>
        <dbReference type="EMBL" id="EEP60044.1"/>
    </source>
</evidence>
<keyword evidence="2" id="KW-1185">Reference proteome</keyword>
<reference evidence="1 2" key="1">
    <citation type="submission" date="2009-04" db="EMBL/GenBank/DDBJ databases">
        <authorList>
            <person name="Reysenbach A.-L."/>
            <person name="Heidelberg J.F."/>
            <person name="Nelson W.C."/>
        </authorList>
    </citation>
    <scope>NUCLEOTIDE SEQUENCE [LARGE SCALE GENOMIC DNA]</scope>
    <source>
        <strain evidence="1 2">SS-5</strain>
    </source>
</reference>
<dbReference type="AlphaFoldDB" id="C4FLK6"/>
<dbReference type="Proteomes" id="UP000005540">
    <property type="component" value="Unassembled WGS sequence"/>
</dbReference>
<dbReference type="InterPro" id="IPR002636">
    <property type="entry name" value="DUF29"/>
</dbReference>
<dbReference type="Pfam" id="PF01724">
    <property type="entry name" value="DUF29"/>
    <property type="match status" value="1"/>
</dbReference>
<name>C4FLK6_9AQUI</name>
<accession>C4FLK6</accession>
<comment type="caution">
    <text evidence="1">The sequence shown here is derived from an EMBL/GenBank/DDBJ whole genome shotgun (WGS) entry which is preliminary data.</text>
</comment>
<dbReference type="PANTHER" id="PTHR34235">
    <property type="entry name" value="SLR1203 PROTEIN-RELATED"/>
    <property type="match status" value="1"/>
</dbReference>
<dbReference type="Gene3D" id="1.20.1220.20">
    <property type="entry name" value="Uncharcterised protein PF01724"/>
    <property type="match status" value="1"/>
</dbReference>
<protein>
    <recommendedName>
        <fullName evidence="3">DUF29 domain-containing protein</fullName>
    </recommendedName>
</protein>
<sequence>MITKNVSKEELKTLYEKDFVLWVEKNLRLLKEKQFDEVDWENLLEEIEDMGRRHLESVISFMAVILEHLYKWENFRENENMGNSWV</sequence>
<proteinExistence type="predicted"/>
<gene>
    <name evidence="1" type="ORF">SULYE_1460</name>
</gene>
<evidence type="ECO:0008006" key="3">
    <source>
        <dbReference type="Google" id="ProtNLM"/>
    </source>
</evidence>